<accession>A0A0E9SWR6</accession>
<proteinExistence type="predicted"/>
<dbReference type="EMBL" id="GBXM01063599">
    <property type="protein sequence ID" value="JAH44978.1"/>
    <property type="molecule type" value="Transcribed_RNA"/>
</dbReference>
<name>A0A0E9SWR6_ANGAN</name>
<dbReference type="EMBL" id="GBXM01076008">
    <property type="protein sequence ID" value="JAH32569.1"/>
    <property type="molecule type" value="Transcribed_RNA"/>
</dbReference>
<dbReference type="AlphaFoldDB" id="A0A0E9SWR6"/>
<protein>
    <submittedName>
        <fullName evidence="1">Uncharacterized protein</fullName>
    </submittedName>
</protein>
<organism evidence="1">
    <name type="scientific">Anguilla anguilla</name>
    <name type="common">European freshwater eel</name>
    <name type="synonym">Muraena anguilla</name>
    <dbReference type="NCBI Taxonomy" id="7936"/>
    <lineage>
        <taxon>Eukaryota</taxon>
        <taxon>Metazoa</taxon>
        <taxon>Chordata</taxon>
        <taxon>Craniata</taxon>
        <taxon>Vertebrata</taxon>
        <taxon>Euteleostomi</taxon>
        <taxon>Actinopterygii</taxon>
        <taxon>Neopterygii</taxon>
        <taxon>Teleostei</taxon>
        <taxon>Anguilliformes</taxon>
        <taxon>Anguillidae</taxon>
        <taxon>Anguilla</taxon>
    </lineage>
</organism>
<reference evidence="1" key="2">
    <citation type="journal article" date="2015" name="Fish Shellfish Immunol.">
        <title>Early steps in the European eel (Anguilla anguilla)-Vibrio vulnificus interaction in the gills: Role of the RtxA13 toxin.</title>
        <authorList>
            <person name="Callol A."/>
            <person name="Pajuelo D."/>
            <person name="Ebbesson L."/>
            <person name="Teles M."/>
            <person name="MacKenzie S."/>
            <person name="Amaro C."/>
        </authorList>
    </citation>
    <scope>NUCLEOTIDE SEQUENCE</scope>
</reference>
<reference evidence="1" key="1">
    <citation type="submission" date="2014-11" db="EMBL/GenBank/DDBJ databases">
        <authorList>
            <person name="Amaro Gonzalez C."/>
        </authorList>
    </citation>
    <scope>NUCLEOTIDE SEQUENCE</scope>
</reference>
<dbReference type="EMBL" id="GBXM01062180">
    <property type="protein sequence ID" value="JAH46397.1"/>
    <property type="molecule type" value="Transcribed_RNA"/>
</dbReference>
<evidence type="ECO:0000313" key="1">
    <source>
        <dbReference type="EMBL" id="JAH44978.1"/>
    </source>
</evidence>
<sequence>MNTKLVNRIRTNILLSVSLIPYDKARGQPIMFHPIPMSE</sequence>